<feature type="transmembrane region" description="Helical" evidence="1">
    <location>
        <begin position="90"/>
        <end position="115"/>
    </location>
</feature>
<keyword evidence="1" id="KW-1133">Transmembrane helix</keyword>
<dbReference type="EMBL" id="QYRT01000005">
    <property type="protein sequence ID" value="TIH39894.1"/>
    <property type="molecule type" value="Genomic_DNA"/>
</dbReference>
<feature type="transmembrane region" description="Helical" evidence="1">
    <location>
        <begin position="62"/>
        <end position="83"/>
    </location>
</feature>
<gene>
    <name evidence="2" type="ORF">D4765_03780</name>
</gene>
<organism evidence="2 3">
    <name type="scientific">Subtercola vilae</name>
    <dbReference type="NCBI Taxonomy" id="2056433"/>
    <lineage>
        <taxon>Bacteria</taxon>
        <taxon>Bacillati</taxon>
        <taxon>Actinomycetota</taxon>
        <taxon>Actinomycetes</taxon>
        <taxon>Micrococcales</taxon>
        <taxon>Microbacteriaceae</taxon>
        <taxon>Subtercola</taxon>
    </lineage>
</organism>
<reference evidence="2 3" key="1">
    <citation type="journal article" date="2019" name="Microorganisms">
        <title>Systematic Affiliation and Genome Analysis of Subtercola vilae DB165(T) with Particular Emphasis on Cold Adaptation of an Isolate from a High-Altitude Cold Volcano Lake.</title>
        <authorList>
            <person name="Villalobos A.S."/>
            <person name="Wiese J."/>
            <person name="Imhoff J.F."/>
            <person name="Dorador C."/>
            <person name="Keller A."/>
            <person name="Hentschel U."/>
        </authorList>
    </citation>
    <scope>NUCLEOTIDE SEQUENCE [LARGE SCALE GENOMIC DNA]</scope>
    <source>
        <strain evidence="2 3">DB165</strain>
    </source>
</reference>
<keyword evidence="1" id="KW-0472">Membrane</keyword>
<comment type="caution">
    <text evidence="2">The sequence shown here is derived from an EMBL/GenBank/DDBJ whole genome shotgun (WGS) entry which is preliminary data.</text>
</comment>
<evidence type="ECO:0008006" key="4">
    <source>
        <dbReference type="Google" id="ProtNLM"/>
    </source>
</evidence>
<evidence type="ECO:0000256" key="1">
    <source>
        <dbReference type="SAM" id="Phobius"/>
    </source>
</evidence>
<protein>
    <recommendedName>
        <fullName evidence="4">DUF4345 domain-containing protein</fullName>
    </recommendedName>
</protein>
<sequence>MPYSRVSASFRRKSSSTAWRALLVLLYFGAASSFAGGCLGAIADGGPIPLAYLADTPFTSYLIPGLLLGVVVGGTQLAGAIALQRGNAASLLWCAVAGFGMMVWIFIEIAMIRQYSFLQSIYFGLGVLELALVLALLGIAPAVVARRLPSRTGTGRQ</sequence>
<accession>A0A4V4RHV0</accession>
<dbReference type="Proteomes" id="UP000306192">
    <property type="component" value="Unassembled WGS sequence"/>
</dbReference>
<evidence type="ECO:0000313" key="3">
    <source>
        <dbReference type="Proteomes" id="UP000306192"/>
    </source>
</evidence>
<keyword evidence="3" id="KW-1185">Reference proteome</keyword>
<name>A0A4V4RHV0_9MICO</name>
<proteinExistence type="predicted"/>
<keyword evidence="1" id="KW-0812">Transmembrane</keyword>
<feature type="transmembrane region" description="Helical" evidence="1">
    <location>
        <begin position="121"/>
        <end position="144"/>
    </location>
</feature>
<dbReference type="AlphaFoldDB" id="A0A4V4RHV0"/>
<feature type="transmembrane region" description="Helical" evidence="1">
    <location>
        <begin position="21"/>
        <end position="42"/>
    </location>
</feature>
<evidence type="ECO:0000313" key="2">
    <source>
        <dbReference type="EMBL" id="TIH39894.1"/>
    </source>
</evidence>